<name>A0A0F9H9V5_9ZZZZ</name>
<dbReference type="InterPro" id="IPR018076">
    <property type="entry name" value="T2SS_GspF_dom"/>
</dbReference>
<gene>
    <name evidence="8" type="ORF">LCGC14_1730070</name>
</gene>
<evidence type="ECO:0000313" key="8">
    <source>
        <dbReference type="EMBL" id="KKM07820.1"/>
    </source>
</evidence>
<comment type="subcellular location">
    <subcellularLocation>
        <location evidence="1">Cell membrane</location>
        <topology evidence="1">Multi-pass membrane protein</topology>
    </subcellularLocation>
</comment>
<keyword evidence="2" id="KW-1003">Cell membrane</keyword>
<evidence type="ECO:0000259" key="7">
    <source>
        <dbReference type="Pfam" id="PF00482"/>
    </source>
</evidence>
<evidence type="ECO:0000256" key="4">
    <source>
        <dbReference type="ARBA" id="ARBA00022989"/>
    </source>
</evidence>
<feature type="transmembrane region" description="Helical" evidence="6">
    <location>
        <begin position="6"/>
        <end position="22"/>
    </location>
</feature>
<dbReference type="GO" id="GO:0005886">
    <property type="term" value="C:plasma membrane"/>
    <property type="evidence" value="ECO:0007669"/>
    <property type="project" value="UniProtKB-SubCell"/>
</dbReference>
<keyword evidence="5 6" id="KW-0472">Membrane</keyword>
<organism evidence="8">
    <name type="scientific">marine sediment metagenome</name>
    <dbReference type="NCBI Taxonomy" id="412755"/>
    <lineage>
        <taxon>unclassified sequences</taxon>
        <taxon>metagenomes</taxon>
        <taxon>ecological metagenomes</taxon>
    </lineage>
</organism>
<reference evidence="8" key="1">
    <citation type="journal article" date="2015" name="Nature">
        <title>Complex archaea that bridge the gap between prokaryotes and eukaryotes.</title>
        <authorList>
            <person name="Spang A."/>
            <person name="Saw J.H."/>
            <person name="Jorgensen S.L."/>
            <person name="Zaremba-Niedzwiedzka K."/>
            <person name="Martijn J."/>
            <person name="Lind A.E."/>
            <person name="van Eijk R."/>
            <person name="Schleper C."/>
            <person name="Guy L."/>
            <person name="Ettema T.J."/>
        </authorList>
    </citation>
    <scope>NUCLEOTIDE SEQUENCE</scope>
</reference>
<dbReference type="EMBL" id="LAZR01015690">
    <property type="protein sequence ID" value="KKM07820.1"/>
    <property type="molecule type" value="Genomic_DNA"/>
</dbReference>
<feature type="domain" description="Type II secretion system protein GspF" evidence="7">
    <location>
        <begin position="166"/>
        <end position="291"/>
    </location>
</feature>
<evidence type="ECO:0000256" key="1">
    <source>
        <dbReference type="ARBA" id="ARBA00004651"/>
    </source>
</evidence>
<protein>
    <recommendedName>
        <fullName evidence="7">Type II secretion system protein GspF domain-containing protein</fullName>
    </recommendedName>
</protein>
<keyword evidence="3 6" id="KW-0812">Transmembrane</keyword>
<feature type="transmembrane region" description="Helical" evidence="6">
    <location>
        <begin position="275"/>
        <end position="296"/>
    </location>
</feature>
<feature type="transmembrane region" description="Helical" evidence="6">
    <location>
        <begin position="97"/>
        <end position="122"/>
    </location>
</feature>
<sequence>MLIGIIGILVFLAIVSLVLGLGRRSPSVMETRMQDFKTRTVEVVEGEADLSIPFADRVLAPGIEALSNAATSVLPVRVLANIEKQLLRAGDPMTVNAYVVFWMISIGLLSGFILISVVVVWGTIGVQQAGAVLLFGVLGWMLPSNWLKGRVKVRQKKVLKALPDALDLVTTCVESGLGLDAALARVSEKSSGPLAFELSNMLRDVAMGKMRREALTEMADRLGVDELTGFINSIIQAEQLGVGIAQVLRVQSDQMRTRRRQAAEKTAHEAPIKMIFPLVLFIFPAFMIVILGPAVIRIATSLGRNERGGWNGSRAGSGVCEGRS</sequence>
<evidence type="ECO:0000256" key="6">
    <source>
        <dbReference type="SAM" id="Phobius"/>
    </source>
</evidence>
<comment type="caution">
    <text evidence="8">The sequence shown here is derived from an EMBL/GenBank/DDBJ whole genome shotgun (WGS) entry which is preliminary data.</text>
</comment>
<feature type="transmembrane region" description="Helical" evidence="6">
    <location>
        <begin position="128"/>
        <end position="147"/>
    </location>
</feature>
<proteinExistence type="predicted"/>
<dbReference type="Pfam" id="PF00482">
    <property type="entry name" value="T2SSF"/>
    <property type="match status" value="1"/>
</dbReference>
<accession>A0A0F9H9V5</accession>
<evidence type="ECO:0000256" key="5">
    <source>
        <dbReference type="ARBA" id="ARBA00023136"/>
    </source>
</evidence>
<keyword evidence="4 6" id="KW-1133">Transmembrane helix</keyword>
<dbReference type="PANTHER" id="PTHR35007">
    <property type="entry name" value="INTEGRAL MEMBRANE PROTEIN-RELATED"/>
    <property type="match status" value="1"/>
</dbReference>
<evidence type="ECO:0000256" key="2">
    <source>
        <dbReference type="ARBA" id="ARBA00022475"/>
    </source>
</evidence>
<dbReference type="PANTHER" id="PTHR35007:SF2">
    <property type="entry name" value="PILUS ASSEMBLE PROTEIN"/>
    <property type="match status" value="1"/>
</dbReference>
<evidence type="ECO:0000256" key="3">
    <source>
        <dbReference type="ARBA" id="ARBA00022692"/>
    </source>
</evidence>
<dbReference type="AlphaFoldDB" id="A0A0F9H9V5"/>